<name>A0ACC3DXE1_9PEZI</name>
<organism evidence="1 2">
    <name type="scientific">Coniosporium uncinatum</name>
    <dbReference type="NCBI Taxonomy" id="93489"/>
    <lineage>
        <taxon>Eukaryota</taxon>
        <taxon>Fungi</taxon>
        <taxon>Dikarya</taxon>
        <taxon>Ascomycota</taxon>
        <taxon>Pezizomycotina</taxon>
        <taxon>Dothideomycetes</taxon>
        <taxon>Dothideomycetes incertae sedis</taxon>
        <taxon>Coniosporium</taxon>
    </lineage>
</organism>
<comment type="caution">
    <text evidence="1">The sequence shown here is derived from an EMBL/GenBank/DDBJ whole genome shotgun (WGS) entry which is preliminary data.</text>
</comment>
<dbReference type="Proteomes" id="UP001186974">
    <property type="component" value="Unassembled WGS sequence"/>
</dbReference>
<keyword evidence="2" id="KW-1185">Reference proteome</keyword>
<proteinExistence type="predicted"/>
<evidence type="ECO:0000313" key="2">
    <source>
        <dbReference type="Proteomes" id="UP001186974"/>
    </source>
</evidence>
<reference evidence="1" key="1">
    <citation type="submission" date="2024-09" db="EMBL/GenBank/DDBJ databases">
        <title>Black Yeasts Isolated from many extreme environments.</title>
        <authorList>
            <person name="Coleine C."/>
            <person name="Stajich J.E."/>
            <person name="Selbmann L."/>
        </authorList>
    </citation>
    <scope>NUCLEOTIDE SEQUENCE</scope>
    <source>
        <strain evidence="1">CCFEE 5737</strain>
    </source>
</reference>
<gene>
    <name evidence="1" type="ORF">LTS18_008389</name>
</gene>
<protein>
    <submittedName>
        <fullName evidence="1">Uncharacterized protein</fullName>
    </submittedName>
</protein>
<accession>A0ACC3DXE1</accession>
<sequence>MPSDADIRGSTTTVEQESGDDAEPRDTDGSRLSTRIKALKGVEATLATAKSAHGILTFFHARHLEATAVTAGPAGADITQILQSWRVKLAAVERNLRATDTQKPAVTAVVGTCERIISELEDTALRARQGVRSAMEVVS</sequence>
<evidence type="ECO:0000313" key="1">
    <source>
        <dbReference type="EMBL" id="KAK3081279.1"/>
    </source>
</evidence>
<dbReference type="EMBL" id="JAWDJW010000218">
    <property type="protein sequence ID" value="KAK3081279.1"/>
    <property type="molecule type" value="Genomic_DNA"/>
</dbReference>